<dbReference type="GO" id="GO:0005886">
    <property type="term" value="C:plasma membrane"/>
    <property type="evidence" value="ECO:0007669"/>
    <property type="project" value="TreeGrafter"/>
</dbReference>
<feature type="transmembrane region" description="Helical" evidence="7">
    <location>
        <begin position="680"/>
        <end position="701"/>
    </location>
</feature>
<feature type="transmembrane region" description="Helical" evidence="7">
    <location>
        <begin position="117"/>
        <end position="142"/>
    </location>
</feature>
<dbReference type="InterPro" id="IPR003864">
    <property type="entry name" value="CSC1/OSCA1-like_7TM"/>
</dbReference>
<dbReference type="AlphaFoldDB" id="A0A818NT28"/>
<feature type="transmembrane region" description="Helical" evidence="7">
    <location>
        <begin position="421"/>
        <end position="448"/>
    </location>
</feature>
<evidence type="ECO:0008006" key="14">
    <source>
        <dbReference type="Google" id="ProtNLM"/>
    </source>
</evidence>
<feature type="transmembrane region" description="Helical" evidence="7">
    <location>
        <begin position="468"/>
        <end position="496"/>
    </location>
</feature>
<keyword evidence="5 7" id="KW-1133">Transmembrane helix</keyword>
<dbReference type="OrthoDB" id="1689567at2759"/>
<dbReference type="PANTHER" id="PTHR13018:SF5">
    <property type="entry name" value="RE44586P"/>
    <property type="match status" value="1"/>
</dbReference>
<dbReference type="InterPro" id="IPR027815">
    <property type="entry name" value="CSC1/OSCA1-like_cyt"/>
</dbReference>
<keyword evidence="4 7" id="KW-0812">Transmembrane</keyword>
<evidence type="ECO:0000256" key="4">
    <source>
        <dbReference type="ARBA" id="ARBA00022692"/>
    </source>
</evidence>
<dbReference type="GO" id="GO:0005227">
    <property type="term" value="F:calcium-activated cation channel activity"/>
    <property type="evidence" value="ECO:0007669"/>
    <property type="project" value="InterPro"/>
</dbReference>
<name>A0A818NT28_9BILA</name>
<feature type="domain" description="CSC1/OSCA1-like 7TM region" evidence="8">
    <location>
        <begin position="423"/>
        <end position="697"/>
    </location>
</feature>
<dbReference type="Proteomes" id="UP000663882">
    <property type="component" value="Unassembled WGS sequence"/>
</dbReference>
<feature type="transmembrane region" description="Helical" evidence="7">
    <location>
        <begin position="41"/>
        <end position="58"/>
    </location>
</feature>
<dbReference type="InterPro" id="IPR045122">
    <property type="entry name" value="Csc1-like"/>
</dbReference>
<evidence type="ECO:0000313" key="12">
    <source>
        <dbReference type="EMBL" id="CAF3611977.1"/>
    </source>
</evidence>
<evidence type="ECO:0000313" key="11">
    <source>
        <dbReference type="EMBL" id="CAF1022432.1"/>
    </source>
</evidence>
<dbReference type="PANTHER" id="PTHR13018">
    <property type="entry name" value="PROBABLE MEMBRANE PROTEIN DUF221-RELATED"/>
    <property type="match status" value="1"/>
</dbReference>
<comment type="subcellular location">
    <subcellularLocation>
        <location evidence="1">Membrane</location>
        <topology evidence="1">Multi-pass membrane protein</topology>
    </subcellularLocation>
</comment>
<keyword evidence="3" id="KW-0813">Transport</keyword>
<protein>
    <recommendedName>
        <fullName evidence="14">CSC1-like protein</fullName>
    </recommendedName>
</protein>
<feature type="transmembrane region" description="Helical" evidence="7">
    <location>
        <begin position="625"/>
        <end position="655"/>
    </location>
</feature>
<evidence type="ECO:0000259" key="9">
    <source>
        <dbReference type="Pfam" id="PF13967"/>
    </source>
</evidence>
<gene>
    <name evidence="12" type="ORF">OTI717_LOCUS7351</name>
    <name evidence="11" type="ORF">RFH988_LOCUS15271</name>
</gene>
<evidence type="ECO:0000313" key="13">
    <source>
        <dbReference type="Proteomes" id="UP000663823"/>
    </source>
</evidence>
<dbReference type="InterPro" id="IPR032880">
    <property type="entry name" value="CSC1/OSCA1-like_N"/>
</dbReference>
<sequence>MLSLINDKISNVNNDNCSYYGRLNSTGFGIIRAYEGIPENILVNLIISLILLLLFVYLRRRFSDAKNITDNTEISNLLYGRSNSSRHLIHNTYWLWVRDLFRITDWDIYKNCSVDAYYYLLFHTYLIVYLLFVTIFSLAVILPVNFQGTLGLDTKKTTSLININYVLFLGANEQRFAHTTIANLSPDSSLLWIHACTSILFVLIGIIVVYLYKNTTRYYATEDMYEDEESKEKASRTLMIRGIPQNVCDEEQLNNYFREAYSTFEITHLILVYDIAQLQHYYKHRELNFRIWQQSKNMYEQTGKRPIVYNNKFGQMCGCCAKEIDAIEYYEKLYNFYKQHVEDEFTHVKEKKCGLIFITFSTIEQAHKVYSDFRRICFTRNHRPETSTSKILEIHQWKVKFAPSPKNIIWKNIPTNEASHWFRIIIVNIILVFFMIFLSTPSIVMSTIDKIINKYRSIDSLKTVTDQFHIPVILTSVMPVLLLRLFAAIMPAIVSITSLLEKQWKKSKLEKSMMIKLFVFLLMMILILPSLGLTSIEGFLRWVFQSDEDPTHSGRIRWMCVFLPDNGAFFVNYIITSTFIGAAIELLRLPDLISYIYTIATVKSTAERTVIRHSLQFPFRFGVQYAWTAAVFSVILAYSIICPLITPIGLIYMLIKRAVDKYNLVFVYDTEIADKSVHRLAGNFIIIALIIQQLLLLFFVLVRSESFTYLSIILLGSFIITSGVYICFTWFDCCGRWTSRRYSSSREILPEVSIYFVPYAIRYNLLTKKNTSALSIRQKLDDVGELEETEGGETKQRVTSNYIPTVLNACFEEFNTTNISRSSTRERLQQGNYGTIDQVNQPMVIGTGDGNDLLTG</sequence>
<feature type="transmembrane region" description="Helical" evidence="7">
    <location>
        <begin position="707"/>
        <end position="731"/>
    </location>
</feature>
<evidence type="ECO:0000256" key="2">
    <source>
        <dbReference type="ARBA" id="ARBA00007779"/>
    </source>
</evidence>
<comment type="similarity">
    <text evidence="2">Belongs to the CSC1 (TC 1.A.17) family.</text>
</comment>
<dbReference type="Proteomes" id="UP000663823">
    <property type="component" value="Unassembled WGS sequence"/>
</dbReference>
<evidence type="ECO:0000256" key="6">
    <source>
        <dbReference type="ARBA" id="ARBA00023136"/>
    </source>
</evidence>
<proteinExistence type="inferred from homology"/>
<dbReference type="Pfam" id="PF02714">
    <property type="entry name" value="RSN1_7TM"/>
    <property type="match status" value="1"/>
</dbReference>
<evidence type="ECO:0000256" key="5">
    <source>
        <dbReference type="ARBA" id="ARBA00022989"/>
    </source>
</evidence>
<dbReference type="Pfam" id="PF14703">
    <property type="entry name" value="PHM7_cyt"/>
    <property type="match status" value="1"/>
</dbReference>
<accession>A0A818NT28</accession>
<dbReference type="Pfam" id="PF13967">
    <property type="entry name" value="RSN1_TM"/>
    <property type="match status" value="1"/>
</dbReference>
<evidence type="ECO:0000256" key="1">
    <source>
        <dbReference type="ARBA" id="ARBA00004141"/>
    </source>
</evidence>
<organism evidence="12 13">
    <name type="scientific">Rotaria sordida</name>
    <dbReference type="NCBI Taxonomy" id="392033"/>
    <lineage>
        <taxon>Eukaryota</taxon>
        <taxon>Metazoa</taxon>
        <taxon>Spiralia</taxon>
        <taxon>Gnathifera</taxon>
        <taxon>Rotifera</taxon>
        <taxon>Eurotatoria</taxon>
        <taxon>Bdelloidea</taxon>
        <taxon>Philodinida</taxon>
        <taxon>Philodinidae</taxon>
        <taxon>Rotaria</taxon>
    </lineage>
</organism>
<evidence type="ECO:0000256" key="7">
    <source>
        <dbReference type="SAM" id="Phobius"/>
    </source>
</evidence>
<feature type="transmembrane region" description="Helical" evidence="7">
    <location>
        <begin position="191"/>
        <end position="212"/>
    </location>
</feature>
<dbReference type="EMBL" id="CAJOAX010000548">
    <property type="protein sequence ID" value="CAF3611977.1"/>
    <property type="molecule type" value="Genomic_DNA"/>
</dbReference>
<feature type="domain" description="CSC1/OSCA1-like N-terminal transmembrane" evidence="9">
    <location>
        <begin position="40"/>
        <end position="210"/>
    </location>
</feature>
<evidence type="ECO:0000259" key="8">
    <source>
        <dbReference type="Pfam" id="PF02714"/>
    </source>
</evidence>
<evidence type="ECO:0000259" key="10">
    <source>
        <dbReference type="Pfam" id="PF14703"/>
    </source>
</evidence>
<dbReference type="EMBL" id="CAJNOO010000738">
    <property type="protein sequence ID" value="CAF1022432.1"/>
    <property type="molecule type" value="Genomic_DNA"/>
</dbReference>
<feature type="transmembrane region" description="Helical" evidence="7">
    <location>
        <begin position="517"/>
        <end position="536"/>
    </location>
</feature>
<feature type="domain" description="CSC1/OSCA1-like cytosolic" evidence="10">
    <location>
        <begin position="235"/>
        <end position="412"/>
    </location>
</feature>
<evidence type="ECO:0000256" key="3">
    <source>
        <dbReference type="ARBA" id="ARBA00022448"/>
    </source>
</evidence>
<reference evidence="12" key="1">
    <citation type="submission" date="2021-02" db="EMBL/GenBank/DDBJ databases">
        <authorList>
            <person name="Nowell W R."/>
        </authorList>
    </citation>
    <scope>NUCLEOTIDE SEQUENCE</scope>
</reference>
<comment type="caution">
    <text evidence="12">The sequence shown here is derived from an EMBL/GenBank/DDBJ whole genome shotgun (WGS) entry which is preliminary data.</text>
</comment>
<keyword evidence="6 7" id="KW-0472">Membrane</keyword>